<gene>
    <name evidence="1" type="primary">CIC1</name>
    <name evidence="1" type="ORF">H4R34_000953</name>
</gene>
<evidence type="ECO:0000313" key="1">
    <source>
        <dbReference type="EMBL" id="KAJ1983993.1"/>
    </source>
</evidence>
<dbReference type="GO" id="GO:0000502">
    <property type="term" value="C:proteasome complex"/>
    <property type="evidence" value="ECO:0007669"/>
    <property type="project" value="UniProtKB-KW"/>
</dbReference>
<sequence>MSAPVNESQVKQAVAALMAYHEQKGNAAGNKQMLFEEESDLFLQINVRDIRTKAIARPKRIAIPHPYTVGNERVALITKDPQHRYEELVSKVDLGYTVEVLSLKKLKEDLPSFEHQRRFAKAYDIYLADGAIAPHLARRLGKNFMESRKMPAMVNLRAENLGQELKRAIESTHLRIPSGSTFTVKFGKLGLSVAENFDNLMAVVQKAFPSVNGANDMVRSLSITTNSDLALPIYRILEKPTEPLEQSDVSDEN</sequence>
<evidence type="ECO:0000313" key="2">
    <source>
        <dbReference type="Proteomes" id="UP001151582"/>
    </source>
</evidence>
<dbReference type="SUPFAM" id="SSF56808">
    <property type="entry name" value="Ribosomal protein L1"/>
    <property type="match status" value="1"/>
</dbReference>
<dbReference type="Pfam" id="PF00687">
    <property type="entry name" value="Ribosomal_L1"/>
    <property type="match status" value="1"/>
</dbReference>
<protein>
    <submittedName>
        <fullName evidence="1">Proteasome-interacting protein cic1</fullName>
    </submittedName>
</protein>
<reference evidence="1" key="1">
    <citation type="submission" date="2022-07" db="EMBL/GenBank/DDBJ databases">
        <title>Phylogenomic reconstructions and comparative analyses of Kickxellomycotina fungi.</title>
        <authorList>
            <person name="Reynolds N.K."/>
            <person name="Stajich J.E."/>
            <person name="Barry K."/>
            <person name="Grigoriev I.V."/>
            <person name="Crous P."/>
            <person name="Smith M.E."/>
        </authorList>
    </citation>
    <scope>NUCLEOTIDE SEQUENCE</scope>
    <source>
        <strain evidence="1">RSA 567</strain>
    </source>
</reference>
<dbReference type="OrthoDB" id="10251727at2759"/>
<dbReference type="Proteomes" id="UP001151582">
    <property type="component" value="Unassembled WGS sequence"/>
</dbReference>
<keyword evidence="1" id="KW-0647">Proteasome</keyword>
<keyword evidence="2" id="KW-1185">Reference proteome</keyword>
<dbReference type="InterPro" id="IPR016095">
    <property type="entry name" value="Ribosomal_uL1_3-a/b-sand"/>
</dbReference>
<accession>A0A9W8EFG1</accession>
<dbReference type="CDD" id="cd00403">
    <property type="entry name" value="Ribosomal_L1"/>
    <property type="match status" value="1"/>
</dbReference>
<proteinExistence type="predicted"/>
<dbReference type="InterPro" id="IPR023674">
    <property type="entry name" value="Ribosomal_uL1-like"/>
</dbReference>
<dbReference type="EMBL" id="JANBQB010000034">
    <property type="protein sequence ID" value="KAJ1983993.1"/>
    <property type="molecule type" value="Genomic_DNA"/>
</dbReference>
<dbReference type="InterPro" id="IPR028364">
    <property type="entry name" value="Ribosomal_uL1/biogenesis"/>
</dbReference>
<dbReference type="AlphaFoldDB" id="A0A9W8EFG1"/>
<organism evidence="1 2">
    <name type="scientific">Dimargaris verticillata</name>
    <dbReference type="NCBI Taxonomy" id="2761393"/>
    <lineage>
        <taxon>Eukaryota</taxon>
        <taxon>Fungi</taxon>
        <taxon>Fungi incertae sedis</taxon>
        <taxon>Zoopagomycota</taxon>
        <taxon>Kickxellomycotina</taxon>
        <taxon>Dimargaritomycetes</taxon>
        <taxon>Dimargaritales</taxon>
        <taxon>Dimargaritaceae</taxon>
        <taxon>Dimargaris</taxon>
    </lineage>
</organism>
<comment type="caution">
    <text evidence="1">The sequence shown here is derived from an EMBL/GenBank/DDBJ whole genome shotgun (WGS) entry which is preliminary data.</text>
</comment>
<dbReference type="Gene3D" id="3.40.50.790">
    <property type="match status" value="1"/>
</dbReference>
<name>A0A9W8EFG1_9FUNG</name>